<keyword evidence="3" id="KW-1185">Reference proteome</keyword>
<dbReference type="Proteomes" id="UP000054359">
    <property type="component" value="Unassembled WGS sequence"/>
</dbReference>
<dbReference type="STRING" id="407821.A0A087TAU3"/>
<proteinExistence type="inferred from homology"/>
<dbReference type="PANTHER" id="PTHR11937">
    <property type="entry name" value="ACTIN"/>
    <property type="match status" value="1"/>
</dbReference>
<dbReference type="SUPFAM" id="SSF53067">
    <property type="entry name" value="Actin-like ATPase domain"/>
    <property type="match status" value="2"/>
</dbReference>
<dbReference type="EMBL" id="KK114342">
    <property type="protein sequence ID" value="KFM62232.1"/>
    <property type="molecule type" value="Genomic_DNA"/>
</dbReference>
<reference evidence="2 3" key="1">
    <citation type="submission" date="2013-11" db="EMBL/GenBank/DDBJ databases">
        <title>Genome sequencing of Stegodyphus mimosarum.</title>
        <authorList>
            <person name="Bechsgaard J."/>
        </authorList>
    </citation>
    <scope>NUCLEOTIDE SEQUENCE [LARGE SCALE GENOMIC DNA]</scope>
</reference>
<dbReference type="Gene3D" id="3.30.420.40">
    <property type="match status" value="2"/>
</dbReference>
<name>A0A087TAU3_STEMI</name>
<feature type="non-terminal residue" evidence="2">
    <location>
        <position position="274"/>
    </location>
</feature>
<accession>A0A087TAU3</accession>
<dbReference type="CDD" id="cd10211">
    <property type="entry name" value="ASKHA_NBD_Arp5"/>
    <property type="match status" value="1"/>
</dbReference>
<evidence type="ECO:0000313" key="3">
    <source>
        <dbReference type="Proteomes" id="UP000054359"/>
    </source>
</evidence>
<dbReference type="SMART" id="SM00268">
    <property type="entry name" value="ACTIN"/>
    <property type="match status" value="1"/>
</dbReference>
<dbReference type="AlphaFoldDB" id="A0A087TAU3"/>
<dbReference type="InterPro" id="IPR043129">
    <property type="entry name" value="ATPase_NBD"/>
</dbReference>
<dbReference type="InterPro" id="IPR004000">
    <property type="entry name" value="Actin"/>
</dbReference>
<sequence length="274" mass="31781">MMPERETLYSLPVYQVHQDPFLSYTEELHSSRIPLIIDNGSYQCRAGWAIEDKPSLVFRNLVAKHRGKKESETQVGNDIKNIEVVRWLLKTQFDRNVVTQFDVQETVFDYIFNHLGINTQGCVDHPIVLTEAACNPNHSRQLMSELLFECYNVPQVAYGIDSLFSFYYYNTKPKGLFGLVVSLGYSASHILPVVRSRFDVRNAKRINVGSQHMINLLQRLLQLKYPAHASVITPSRAECLMHEHMHFSQSYMEDVRKWEDESYSKKNTHIVQLP</sequence>
<evidence type="ECO:0000256" key="1">
    <source>
        <dbReference type="RuleBase" id="RU000487"/>
    </source>
</evidence>
<comment type="similarity">
    <text evidence="1">Belongs to the actin family.</text>
</comment>
<gene>
    <name evidence="2" type="ORF">X975_22793</name>
</gene>
<dbReference type="OMA" id="MQINIQP"/>
<organism evidence="2 3">
    <name type="scientific">Stegodyphus mimosarum</name>
    <name type="common">African social velvet spider</name>
    <dbReference type="NCBI Taxonomy" id="407821"/>
    <lineage>
        <taxon>Eukaryota</taxon>
        <taxon>Metazoa</taxon>
        <taxon>Ecdysozoa</taxon>
        <taxon>Arthropoda</taxon>
        <taxon>Chelicerata</taxon>
        <taxon>Arachnida</taxon>
        <taxon>Araneae</taxon>
        <taxon>Araneomorphae</taxon>
        <taxon>Entelegynae</taxon>
        <taxon>Eresoidea</taxon>
        <taxon>Eresidae</taxon>
        <taxon>Stegodyphus</taxon>
    </lineage>
</organism>
<protein>
    <submittedName>
        <fullName evidence="2">Actin-related protein 5</fullName>
    </submittedName>
</protein>
<evidence type="ECO:0000313" key="2">
    <source>
        <dbReference type="EMBL" id="KFM62232.1"/>
    </source>
</evidence>
<dbReference type="OrthoDB" id="7340501at2759"/>
<dbReference type="Pfam" id="PF00022">
    <property type="entry name" value="Actin"/>
    <property type="match status" value="1"/>
</dbReference>
<dbReference type="FunFam" id="3.30.420.40:FF:000237">
    <property type="entry name" value="Actin-related protein 5"/>
    <property type="match status" value="1"/>
</dbReference>
<dbReference type="Gene3D" id="3.90.640.10">
    <property type="entry name" value="Actin, Chain A, domain 4"/>
    <property type="match status" value="1"/>
</dbReference>